<dbReference type="InterPro" id="IPR047021">
    <property type="entry name" value="REXO1/3/4-like"/>
</dbReference>
<proteinExistence type="predicted"/>
<feature type="transmembrane region" description="Helical" evidence="4">
    <location>
        <begin position="68"/>
        <end position="90"/>
    </location>
</feature>
<dbReference type="STRING" id="1036611.A0A1L9PTZ4"/>
<dbReference type="EMBL" id="KV878132">
    <property type="protein sequence ID" value="OJJ04896.1"/>
    <property type="molecule type" value="Genomic_DNA"/>
</dbReference>
<keyword evidence="6" id="KW-1185">Reference proteome</keyword>
<feature type="transmembrane region" description="Helical" evidence="4">
    <location>
        <begin position="252"/>
        <end position="270"/>
    </location>
</feature>
<keyword evidence="4" id="KW-0472">Membrane</keyword>
<name>A0A1L9PTZ4_ASPVE</name>
<dbReference type="GO" id="GO:0006364">
    <property type="term" value="P:rRNA processing"/>
    <property type="evidence" value="ECO:0007669"/>
    <property type="project" value="TreeGrafter"/>
</dbReference>
<sequence>MRACVRGYTAVLGLSMIDAMVLLVRYREGGFGLECRLWRGLFPWCSCLTYFVMKGLMRGSLVLQVTRAIFVAAMVELCGFLNVQGVYGLYIKVGYKFATLGSVGPIYLSIRSADIRGNWSAIPLAERDALIDALRAKYHSVQSLRKQGFWTQIPSQQDLDMKKRCRNCGEKNNKLRSSACRSHPAKKAFEDLFTIILWTAHDFALADPNLAHMQASPKSNLTVRKAVVLDCEVVGALGVNNNQVSEAIRSPWRVLLALLVNITAWLLVFFKDMKRREKTVCGWRAARELVWKIIDQQTILMEHALQNGLDVLGIVHADAVDSAIMTRDAVGWGCRRTWALRTLASDFLDRDIQTGNGHDCLEDTFAA</sequence>
<organism evidence="5 6">
    <name type="scientific">Aspergillus versicolor CBS 583.65</name>
    <dbReference type="NCBI Taxonomy" id="1036611"/>
    <lineage>
        <taxon>Eukaryota</taxon>
        <taxon>Fungi</taxon>
        <taxon>Dikarya</taxon>
        <taxon>Ascomycota</taxon>
        <taxon>Pezizomycotina</taxon>
        <taxon>Eurotiomycetes</taxon>
        <taxon>Eurotiomycetidae</taxon>
        <taxon>Eurotiales</taxon>
        <taxon>Aspergillaceae</taxon>
        <taxon>Aspergillus</taxon>
        <taxon>Aspergillus subgen. Nidulantes</taxon>
    </lineage>
</organism>
<dbReference type="GO" id="GO:0004527">
    <property type="term" value="F:exonuclease activity"/>
    <property type="evidence" value="ECO:0007669"/>
    <property type="project" value="UniProtKB-KW"/>
</dbReference>
<keyword evidence="3" id="KW-0269">Exonuclease</keyword>
<dbReference type="PANTHER" id="PTHR12801">
    <property type="entry name" value="RNA EXONUCLEASE REXO1 / RECO3 FAMILY MEMBER-RELATED"/>
    <property type="match status" value="1"/>
</dbReference>
<keyword evidence="2" id="KW-0378">Hydrolase</keyword>
<dbReference type="GO" id="GO:0005634">
    <property type="term" value="C:nucleus"/>
    <property type="evidence" value="ECO:0007669"/>
    <property type="project" value="TreeGrafter"/>
</dbReference>
<dbReference type="GO" id="GO:0003676">
    <property type="term" value="F:nucleic acid binding"/>
    <property type="evidence" value="ECO:0007669"/>
    <property type="project" value="InterPro"/>
</dbReference>
<gene>
    <name evidence="5" type="ORF">ASPVEDRAFT_74354</name>
</gene>
<dbReference type="InterPro" id="IPR036397">
    <property type="entry name" value="RNaseH_sf"/>
</dbReference>
<dbReference type="Gene3D" id="3.30.420.10">
    <property type="entry name" value="Ribonuclease H-like superfamily/Ribonuclease H"/>
    <property type="match status" value="1"/>
</dbReference>
<protein>
    <submittedName>
        <fullName evidence="5">Uncharacterized protein</fullName>
    </submittedName>
</protein>
<evidence type="ECO:0000256" key="1">
    <source>
        <dbReference type="ARBA" id="ARBA00022722"/>
    </source>
</evidence>
<evidence type="ECO:0000256" key="3">
    <source>
        <dbReference type="ARBA" id="ARBA00022839"/>
    </source>
</evidence>
<dbReference type="RefSeq" id="XP_040670658.1">
    <property type="nucleotide sequence ID" value="XM_040816250.1"/>
</dbReference>
<dbReference type="OrthoDB" id="16516at2759"/>
<dbReference type="Proteomes" id="UP000184073">
    <property type="component" value="Unassembled WGS sequence"/>
</dbReference>
<dbReference type="GO" id="GO:0000027">
    <property type="term" value="P:ribosomal large subunit assembly"/>
    <property type="evidence" value="ECO:0007669"/>
    <property type="project" value="TreeGrafter"/>
</dbReference>
<keyword evidence="1" id="KW-0540">Nuclease</keyword>
<reference evidence="6" key="1">
    <citation type="journal article" date="2017" name="Genome Biol.">
        <title>Comparative genomics reveals high biological diversity and specific adaptations in the industrially and medically important fungal genus Aspergillus.</title>
        <authorList>
            <person name="de Vries R.P."/>
            <person name="Riley R."/>
            <person name="Wiebenga A."/>
            <person name="Aguilar-Osorio G."/>
            <person name="Amillis S."/>
            <person name="Uchima C.A."/>
            <person name="Anderluh G."/>
            <person name="Asadollahi M."/>
            <person name="Askin M."/>
            <person name="Barry K."/>
            <person name="Battaglia E."/>
            <person name="Bayram O."/>
            <person name="Benocci T."/>
            <person name="Braus-Stromeyer S.A."/>
            <person name="Caldana C."/>
            <person name="Canovas D."/>
            <person name="Cerqueira G.C."/>
            <person name="Chen F."/>
            <person name="Chen W."/>
            <person name="Choi C."/>
            <person name="Clum A."/>
            <person name="Dos Santos R.A."/>
            <person name="Damasio A.R."/>
            <person name="Diallinas G."/>
            <person name="Emri T."/>
            <person name="Fekete E."/>
            <person name="Flipphi M."/>
            <person name="Freyberg S."/>
            <person name="Gallo A."/>
            <person name="Gournas C."/>
            <person name="Habgood R."/>
            <person name="Hainaut M."/>
            <person name="Harispe M.L."/>
            <person name="Henrissat B."/>
            <person name="Hilden K.S."/>
            <person name="Hope R."/>
            <person name="Hossain A."/>
            <person name="Karabika E."/>
            <person name="Karaffa L."/>
            <person name="Karanyi Z."/>
            <person name="Krasevec N."/>
            <person name="Kuo A."/>
            <person name="Kusch H."/>
            <person name="LaButti K."/>
            <person name="Lagendijk E.L."/>
            <person name="Lapidus A."/>
            <person name="Levasseur A."/>
            <person name="Lindquist E."/>
            <person name="Lipzen A."/>
            <person name="Logrieco A.F."/>
            <person name="MacCabe A."/>
            <person name="Maekelae M.R."/>
            <person name="Malavazi I."/>
            <person name="Melin P."/>
            <person name="Meyer V."/>
            <person name="Mielnichuk N."/>
            <person name="Miskei M."/>
            <person name="Molnar A.P."/>
            <person name="Mule G."/>
            <person name="Ngan C.Y."/>
            <person name="Orejas M."/>
            <person name="Orosz E."/>
            <person name="Ouedraogo J.P."/>
            <person name="Overkamp K.M."/>
            <person name="Park H.-S."/>
            <person name="Perrone G."/>
            <person name="Piumi F."/>
            <person name="Punt P.J."/>
            <person name="Ram A.F."/>
            <person name="Ramon A."/>
            <person name="Rauscher S."/>
            <person name="Record E."/>
            <person name="Riano-Pachon D.M."/>
            <person name="Robert V."/>
            <person name="Roehrig J."/>
            <person name="Ruller R."/>
            <person name="Salamov A."/>
            <person name="Salih N.S."/>
            <person name="Samson R.A."/>
            <person name="Sandor E."/>
            <person name="Sanguinetti M."/>
            <person name="Schuetze T."/>
            <person name="Sepcic K."/>
            <person name="Shelest E."/>
            <person name="Sherlock G."/>
            <person name="Sophianopoulou V."/>
            <person name="Squina F.M."/>
            <person name="Sun H."/>
            <person name="Susca A."/>
            <person name="Todd R.B."/>
            <person name="Tsang A."/>
            <person name="Unkles S.E."/>
            <person name="van de Wiele N."/>
            <person name="van Rossen-Uffink D."/>
            <person name="Oliveira J.V."/>
            <person name="Vesth T.C."/>
            <person name="Visser J."/>
            <person name="Yu J.-H."/>
            <person name="Zhou M."/>
            <person name="Andersen M.R."/>
            <person name="Archer D.B."/>
            <person name="Baker S.E."/>
            <person name="Benoit I."/>
            <person name="Brakhage A.A."/>
            <person name="Braus G.H."/>
            <person name="Fischer R."/>
            <person name="Frisvad J.C."/>
            <person name="Goldman G.H."/>
            <person name="Houbraken J."/>
            <person name="Oakley B."/>
            <person name="Pocsi I."/>
            <person name="Scazzocchio C."/>
            <person name="Seiboth B."/>
            <person name="vanKuyk P.A."/>
            <person name="Wortman J."/>
            <person name="Dyer P.S."/>
            <person name="Grigoriev I.V."/>
        </authorList>
    </citation>
    <scope>NUCLEOTIDE SEQUENCE [LARGE SCALE GENOMIC DNA]</scope>
    <source>
        <strain evidence="6">CBS 583.65</strain>
    </source>
</reference>
<feature type="transmembrane region" description="Helical" evidence="4">
    <location>
        <begin position="7"/>
        <end position="26"/>
    </location>
</feature>
<accession>A0A1L9PTZ4</accession>
<evidence type="ECO:0000256" key="2">
    <source>
        <dbReference type="ARBA" id="ARBA00022801"/>
    </source>
</evidence>
<feature type="transmembrane region" description="Helical" evidence="4">
    <location>
        <begin position="38"/>
        <end position="56"/>
    </location>
</feature>
<dbReference type="GeneID" id="63731761"/>
<dbReference type="PANTHER" id="PTHR12801:SF114">
    <property type="entry name" value="EXONUCLEASE, PUTATIVE (AFU_ORTHOLOGUE AFUA_7G00870)-RELATED"/>
    <property type="match status" value="1"/>
</dbReference>
<dbReference type="AlphaFoldDB" id="A0A1L9PTZ4"/>
<keyword evidence="4" id="KW-1133">Transmembrane helix</keyword>
<evidence type="ECO:0000313" key="5">
    <source>
        <dbReference type="EMBL" id="OJJ04896.1"/>
    </source>
</evidence>
<keyword evidence="4" id="KW-0812">Transmembrane</keyword>
<evidence type="ECO:0000256" key="4">
    <source>
        <dbReference type="SAM" id="Phobius"/>
    </source>
</evidence>
<dbReference type="VEuPathDB" id="FungiDB:ASPVEDRAFT_74354"/>
<evidence type="ECO:0000313" key="6">
    <source>
        <dbReference type="Proteomes" id="UP000184073"/>
    </source>
</evidence>